<evidence type="ECO:0000256" key="1">
    <source>
        <dbReference type="ARBA" id="ARBA00004128"/>
    </source>
</evidence>
<dbReference type="InterPro" id="IPR003439">
    <property type="entry name" value="ABC_transporter-like_ATP-bd"/>
</dbReference>
<proteinExistence type="inferred from homology"/>
<dbReference type="EC" id="7.6.2.3" evidence="11"/>
<dbReference type="FunFam" id="1.20.1560.10:FF:000001">
    <property type="entry name" value="ATP-binding cassette subfamily C member 1"/>
    <property type="match status" value="1"/>
</dbReference>
<feature type="transmembrane region" description="Helical" evidence="13">
    <location>
        <begin position="128"/>
        <end position="145"/>
    </location>
</feature>
<keyword evidence="10 13" id="KW-0472">Membrane</keyword>
<dbReference type="SUPFAM" id="SSF90123">
    <property type="entry name" value="ABC transporter transmembrane region"/>
    <property type="match status" value="2"/>
</dbReference>
<feature type="domain" description="ABC transmembrane type-1" evidence="15">
    <location>
        <begin position="749"/>
        <end position="1031"/>
    </location>
</feature>
<keyword evidence="17" id="KW-1185">Reference proteome</keyword>
<evidence type="ECO:0000313" key="17">
    <source>
        <dbReference type="Proteomes" id="UP000594262"/>
    </source>
</evidence>
<feature type="transmembrane region" description="Helical" evidence="13">
    <location>
        <begin position="312"/>
        <end position="336"/>
    </location>
</feature>
<evidence type="ECO:0000256" key="8">
    <source>
        <dbReference type="ARBA" id="ARBA00022840"/>
    </source>
</evidence>
<evidence type="ECO:0000256" key="9">
    <source>
        <dbReference type="ARBA" id="ARBA00022989"/>
    </source>
</evidence>
<dbReference type="CDD" id="cd03244">
    <property type="entry name" value="ABCC_MRP_domain2"/>
    <property type="match status" value="1"/>
</dbReference>
<name>A0A7M5XEM7_9CNID</name>
<evidence type="ECO:0000256" key="5">
    <source>
        <dbReference type="ARBA" id="ARBA00022692"/>
    </source>
</evidence>
<feature type="transmembrane region" description="Helical" evidence="13">
    <location>
        <begin position="202"/>
        <end position="221"/>
    </location>
</feature>
<feature type="domain" description="ABC transmembrane type-1" evidence="15">
    <location>
        <begin position="92"/>
        <end position="372"/>
    </location>
</feature>
<dbReference type="PROSITE" id="PS50893">
    <property type="entry name" value="ABC_TRANSPORTER_2"/>
    <property type="match status" value="2"/>
</dbReference>
<dbReference type="CDD" id="cd18603">
    <property type="entry name" value="ABC_6TM_MRP1_2_3_6_D2_like"/>
    <property type="match status" value="1"/>
</dbReference>
<dbReference type="Gene3D" id="1.20.1560.10">
    <property type="entry name" value="ABC transporter type 1, transmembrane domain"/>
    <property type="match status" value="2"/>
</dbReference>
<dbReference type="InterPro" id="IPR036640">
    <property type="entry name" value="ABC1_TM_sf"/>
</dbReference>
<dbReference type="GO" id="GO:0000323">
    <property type="term" value="C:lytic vacuole"/>
    <property type="evidence" value="ECO:0007669"/>
    <property type="project" value="UniProtKB-ARBA"/>
</dbReference>
<dbReference type="InterPro" id="IPR003593">
    <property type="entry name" value="AAA+_ATPase"/>
</dbReference>
<reference evidence="16" key="1">
    <citation type="submission" date="2021-01" db="UniProtKB">
        <authorList>
            <consortium name="EnsemblMetazoa"/>
        </authorList>
    </citation>
    <scope>IDENTIFICATION</scope>
</reference>
<dbReference type="FunFam" id="3.40.50.300:FF:000293">
    <property type="entry name" value="ATP binding cassette subfamily C member 1"/>
    <property type="match status" value="1"/>
</dbReference>
<dbReference type="CDD" id="cd03250">
    <property type="entry name" value="ABCC_MRP_domain1"/>
    <property type="match status" value="1"/>
</dbReference>
<dbReference type="InterPro" id="IPR011527">
    <property type="entry name" value="ABC1_TM_dom"/>
</dbReference>
<dbReference type="GO" id="GO:0005774">
    <property type="term" value="C:vacuolar membrane"/>
    <property type="evidence" value="ECO:0007669"/>
    <property type="project" value="UniProtKB-SubCell"/>
</dbReference>
<feature type="transmembrane region" description="Helical" evidence="13">
    <location>
        <begin position="877"/>
        <end position="904"/>
    </location>
</feature>
<dbReference type="FunFam" id="3.40.50.300:FF:000074">
    <property type="entry name" value="Multidrug resistance-associated protein 5 isoform 1"/>
    <property type="match status" value="1"/>
</dbReference>
<dbReference type="PROSITE" id="PS50929">
    <property type="entry name" value="ABC_TM1F"/>
    <property type="match status" value="2"/>
</dbReference>
<feature type="transmembrane region" description="Helical" evidence="13">
    <location>
        <begin position="356"/>
        <end position="375"/>
    </location>
</feature>
<evidence type="ECO:0000256" key="4">
    <source>
        <dbReference type="ARBA" id="ARBA00022554"/>
    </source>
</evidence>
<dbReference type="Proteomes" id="UP000594262">
    <property type="component" value="Unplaced"/>
</dbReference>
<keyword evidence="9 13" id="KW-1133">Transmembrane helix</keyword>
<evidence type="ECO:0000313" key="16">
    <source>
        <dbReference type="EnsemblMetazoa" id="CLYHEMP021835.4"/>
    </source>
</evidence>
<feature type="domain" description="ABC transporter" evidence="14">
    <location>
        <begin position="407"/>
        <end position="630"/>
    </location>
</feature>
<keyword evidence="7" id="KW-0547">Nucleotide-binding</keyword>
<dbReference type="GO" id="GO:0015431">
    <property type="term" value="F:ABC-type glutathione S-conjugate transporter activity"/>
    <property type="evidence" value="ECO:0007669"/>
    <property type="project" value="UniProtKB-EC"/>
</dbReference>
<sequence length="1312" mass="148237">RNKLPMKDANFLSRITFWWVTKFIIKGSKQTITNEDIWALEDENSAETISKEFQAEWSREAERKKLQKSKGDGNEKPFLTTIFVRMYWRKYLFCCLFKLIADFFILSTPYILGKLIKSVEHGTSKKEGITYAFILFILLVGQNLVHQQYFYRCYIIAMNFKTLIVSSVYRKMFRLSNQSRTKYPSGKLINFMSTDADRSYQVVTYLVVSWSAPLLIIVSLLSLFRLIGWSTLAGLVVILLSNPINYLSTQLVRKYNQQLVKFKDQRLKLMSEIISGIKIIKMYAWEGSFMQKVTEIRKQELRFVRKSMILSASWDFSITCLPFFVSLATFAVYVYIEKGVLTAEKAFVSITLFNIMRYPFSVVPIFISAVVNYNISAKRISEFLNCEEFDSNGYIRLPGPCDASLNIEIHNGSFGWTPEDKALKDISLGVARGQLIAVVGQVGSGKSSLLSSILGELEKVCGSVKTYGKIAYVSQQAWIQNKNLRQNVLFGKYYRNEAYKKILRACALETDIELLPASDLTEIGEKGINLSGGQKQRVSLARAVYENADIYLFDDPLSAVDAHVGKHIFENIIGSNGLLKDKTRVLVTHGLSFLPHVDHICVIKDKTISQHGSFEKLLESNGGFADILNQFAKASNDNDLEQSIEKEKSTLVDDDHDDEIYEEAPNHPVFQGQISLHSQGGILTTSGKNLYRVIDRMTDEQLFTDDVVEDEEDENETENEKWKLIEQEKVETGNVKLTILMKYLKTIGILASLVIVTCGILQEASLVGSRFWLAHWSSLSPITAKLHRNELISVYGLLGLAQGFFVLFLAIVLALASYRSSKKLHFQLLDTILHCPISFFESTPSGRIMNRFTKDIGGLDSSIPTNLRTCLVDGMGLLGVVYVISFATPLVMVAFIPIFVIYILTQRIYVKSSRQLKRIISINQSPIFNHFMESINGASTIRAFGKVDEFIDENHRRIDHLQRPFLANIMCDRWMLIQIKMLGIFVALFTAIFCVMEKGNISPGILGLTVSYAIQMTQSLISLVRSSNGLEVNLVSIERINDYISKPRETDMMIEESKKILPDWPQHGEISLVNYSVRYRPSLPLVLNNINITIKPKEKVGIVGRTGAGKSSITLALFRIIEASTGYISIDGVKISNVALQELRSKISIIPQDPVLFSGSIRFNVDPFQRHTDEQIWNTLEISRLKKFVSTLSGGLDSEVQEGGDNLSVGQRQLICLARALLRMSKILIMDEATASVDMETDLFIQQTIRKEFTGCTILTIAHRLNTIMDYDRILVMEKGEVAEFDSPKTLLADHTTIFYSMVKNAGLLGSI</sequence>
<dbReference type="EnsemblMetazoa" id="CLYHEMT021835.4">
    <property type="protein sequence ID" value="CLYHEMP021835.4"/>
    <property type="gene ID" value="CLYHEMG021835"/>
</dbReference>
<dbReference type="PANTHER" id="PTHR24223:SF443">
    <property type="entry name" value="MULTIDRUG-RESISTANCE LIKE PROTEIN 1, ISOFORM I"/>
    <property type="match status" value="1"/>
</dbReference>
<protein>
    <recommendedName>
        <fullName evidence="11">ABC-type glutathione-S-conjugate transporter</fullName>
        <ecNumber evidence="11">7.6.2.3</ecNumber>
    </recommendedName>
</protein>
<feature type="transmembrane region" description="Helical" evidence="13">
    <location>
        <begin position="227"/>
        <end position="247"/>
    </location>
</feature>
<dbReference type="GO" id="GO:0005524">
    <property type="term" value="F:ATP binding"/>
    <property type="evidence" value="ECO:0007669"/>
    <property type="project" value="UniProtKB-KW"/>
</dbReference>
<dbReference type="Gene3D" id="3.40.50.300">
    <property type="entry name" value="P-loop containing nucleotide triphosphate hydrolases"/>
    <property type="match status" value="2"/>
</dbReference>
<dbReference type="InterPro" id="IPR050173">
    <property type="entry name" value="ABC_transporter_C-like"/>
</dbReference>
<organism evidence="16 17">
    <name type="scientific">Clytia hemisphaerica</name>
    <dbReference type="NCBI Taxonomy" id="252671"/>
    <lineage>
        <taxon>Eukaryota</taxon>
        <taxon>Metazoa</taxon>
        <taxon>Cnidaria</taxon>
        <taxon>Hydrozoa</taxon>
        <taxon>Hydroidolina</taxon>
        <taxon>Leptothecata</taxon>
        <taxon>Obeliida</taxon>
        <taxon>Clytiidae</taxon>
        <taxon>Clytia</taxon>
    </lineage>
</organism>
<feature type="domain" description="ABC transporter" evidence="14">
    <location>
        <begin position="1070"/>
        <end position="1304"/>
    </location>
</feature>
<dbReference type="PROSITE" id="PS00211">
    <property type="entry name" value="ABC_TRANSPORTER_1"/>
    <property type="match status" value="2"/>
</dbReference>
<dbReference type="InterPro" id="IPR017871">
    <property type="entry name" value="ABC_transporter-like_CS"/>
</dbReference>
<dbReference type="FunFam" id="1.20.1560.10:FF:000020">
    <property type="entry name" value="ABC metal ion transporter"/>
    <property type="match status" value="1"/>
</dbReference>
<evidence type="ECO:0000256" key="2">
    <source>
        <dbReference type="ARBA" id="ARBA00009726"/>
    </source>
</evidence>
<feature type="transmembrane region" description="Helical" evidence="13">
    <location>
        <begin position="974"/>
        <end position="996"/>
    </location>
</feature>
<accession>A0A7M5XEM7</accession>
<dbReference type="SUPFAM" id="SSF52540">
    <property type="entry name" value="P-loop containing nucleoside triphosphate hydrolases"/>
    <property type="match status" value="2"/>
</dbReference>
<dbReference type="PANTHER" id="PTHR24223">
    <property type="entry name" value="ATP-BINDING CASSETTE SUB-FAMILY C"/>
    <property type="match status" value="1"/>
</dbReference>
<evidence type="ECO:0000256" key="7">
    <source>
        <dbReference type="ARBA" id="ARBA00022741"/>
    </source>
</evidence>
<keyword evidence="4" id="KW-0926">Vacuole</keyword>
<keyword evidence="6" id="KW-0677">Repeat</keyword>
<feature type="transmembrane region" description="Helical" evidence="13">
    <location>
        <begin position="792"/>
        <end position="816"/>
    </location>
</feature>
<evidence type="ECO:0000256" key="12">
    <source>
        <dbReference type="ARBA" id="ARBA00047523"/>
    </source>
</evidence>
<evidence type="ECO:0000256" key="13">
    <source>
        <dbReference type="SAM" id="Phobius"/>
    </source>
</evidence>
<comment type="subcellular location">
    <subcellularLocation>
        <location evidence="1">Vacuole membrane</location>
        <topology evidence="1">Multi-pass membrane protein</topology>
    </subcellularLocation>
</comment>
<evidence type="ECO:0000256" key="3">
    <source>
        <dbReference type="ARBA" id="ARBA00022448"/>
    </source>
</evidence>
<feature type="transmembrane region" description="Helical" evidence="13">
    <location>
        <begin position="91"/>
        <end position="112"/>
    </location>
</feature>
<dbReference type="Pfam" id="PF00005">
    <property type="entry name" value="ABC_tran"/>
    <property type="match status" value="2"/>
</dbReference>
<dbReference type="GO" id="GO:0016887">
    <property type="term" value="F:ATP hydrolysis activity"/>
    <property type="evidence" value="ECO:0007669"/>
    <property type="project" value="InterPro"/>
</dbReference>
<evidence type="ECO:0000256" key="10">
    <source>
        <dbReference type="ARBA" id="ARBA00023136"/>
    </source>
</evidence>
<keyword evidence="5 13" id="KW-0812">Transmembrane</keyword>
<dbReference type="CDD" id="cd18595">
    <property type="entry name" value="ABC_6TM_MRP1_2_3_6_D1_like"/>
    <property type="match status" value="1"/>
</dbReference>
<evidence type="ECO:0000259" key="15">
    <source>
        <dbReference type="PROSITE" id="PS50929"/>
    </source>
</evidence>
<keyword evidence="8" id="KW-0067">ATP-binding</keyword>
<evidence type="ECO:0000256" key="11">
    <source>
        <dbReference type="ARBA" id="ARBA00024220"/>
    </source>
</evidence>
<dbReference type="SMART" id="SM00382">
    <property type="entry name" value="AAA"/>
    <property type="match status" value="2"/>
</dbReference>
<comment type="similarity">
    <text evidence="2">Belongs to the ABC transporter superfamily. ABCC family. Conjugate transporter (TC 3.A.1.208) subfamily.</text>
</comment>
<dbReference type="InterPro" id="IPR027417">
    <property type="entry name" value="P-loop_NTPase"/>
</dbReference>
<dbReference type="Pfam" id="PF00664">
    <property type="entry name" value="ABC_membrane"/>
    <property type="match status" value="2"/>
</dbReference>
<evidence type="ECO:0000256" key="6">
    <source>
        <dbReference type="ARBA" id="ARBA00022737"/>
    </source>
</evidence>
<dbReference type="OrthoDB" id="6500128at2759"/>
<evidence type="ECO:0000259" key="14">
    <source>
        <dbReference type="PROSITE" id="PS50893"/>
    </source>
</evidence>
<comment type="catalytic activity">
    <reaction evidence="12">
        <text>leukotriene C4(in) + ATP + H2O = leukotriene C4(out) + ADP + phosphate + H(+)</text>
        <dbReference type="Rhea" id="RHEA:38963"/>
        <dbReference type="ChEBI" id="CHEBI:15377"/>
        <dbReference type="ChEBI" id="CHEBI:15378"/>
        <dbReference type="ChEBI" id="CHEBI:30616"/>
        <dbReference type="ChEBI" id="CHEBI:43474"/>
        <dbReference type="ChEBI" id="CHEBI:57973"/>
        <dbReference type="ChEBI" id="CHEBI:456216"/>
    </reaction>
    <physiologicalReaction direction="left-to-right" evidence="12">
        <dbReference type="Rhea" id="RHEA:38964"/>
    </physiologicalReaction>
</comment>
<keyword evidence="3" id="KW-0813">Transport</keyword>